<comment type="subcellular location">
    <subcellularLocation>
        <location evidence="1">Secreted</location>
    </subcellularLocation>
</comment>
<organism evidence="9 10">
    <name type="scientific">Limulus polyphemus</name>
    <name type="common">Atlantic horseshoe crab</name>
    <dbReference type="NCBI Taxonomy" id="6850"/>
    <lineage>
        <taxon>Eukaryota</taxon>
        <taxon>Metazoa</taxon>
        <taxon>Ecdysozoa</taxon>
        <taxon>Arthropoda</taxon>
        <taxon>Chelicerata</taxon>
        <taxon>Merostomata</taxon>
        <taxon>Xiphosura</taxon>
        <taxon>Limulidae</taxon>
        <taxon>Limulus</taxon>
    </lineage>
</organism>
<evidence type="ECO:0000256" key="5">
    <source>
        <dbReference type="ARBA" id="ARBA00023157"/>
    </source>
</evidence>
<sequence>MTRKCPFMSYTLTFLCWITLVVCRGQCIPLARYSEHSDLWFGQLDDIDESDFEAEVQYIRNRFLTHLQGLSNMTQVELEKAIQVNYRRVYKEHEEHQPTKVYKLTDTGSSSKMDIRTPESLNVYFLPDIRELSGNNFVTSATLRVYRTRGSGSLFPANFTSYPRHESVDSTKINQSQPVVSVYRLVNTSVGDKSQTRILVTSRMLELQGSEGWETFDVSSTVESWLTNSESKLGLQIVCSNCDFVFTSVNNSLEASSFNQQSSVVLHQTVLEIQLSERSGRSRRNVRHTHKYPMDCTHGEKTKKCCRYKMKVSFQSIPLKGTGWEYVIEPKEFDAFVCKGKCNKRYRNFLNKHALIQNWMRRIMKNKIPRLCCTSKKREPLMVKVIDSHSQRREGKLDDMIVTECGCG</sequence>
<keyword evidence="9" id="KW-1185">Reference proteome</keyword>
<dbReference type="PROSITE" id="PS00250">
    <property type="entry name" value="TGF_BETA_1"/>
    <property type="match status" value="1"/>
</dbReference>
<dbReference type="PROSITE" id="PS51362">
    <property type="entry name" value="TGF_BETA_2"/>
    <property type="match status" value="1"/>
</dbReference>
<dbReference type="PANTHER" id="PTHR11848:SF119">
    <property type="entry name" value="TGF-BETA FAMILY PROFILE DOMAIN-CONTAINING PROTEIN"/>
    <property type="match status" value="1"/>
</dbReference>
<gene>
    <name evidence="10" type="primary">LOC106458453</name>
</gene>
<dbReference type="SMART" id="SM00204">
    <property type="entry name" value="TGFB"/>
    <property type="match status" value="1"/>
</dbReference>
<dbReference type="CDD" id="cd13755">
    <property type="entry name" value="TGF_beta_maverick"/>
    <property type="match status" value="1"/>
</dbReference>
<comment type="similarity">
    <text evidence="2 6">Belongs to the TGF-beta family.</text>
</comment>
<reference evidence="10" key="1">
    <citation type="submission" date="2025-08" db="UniProtKB">
        <authorList>
            <consortium name="RefSeq"/>
        </authorList>
    </citation>
    <scope>IDENTIFICATION</scope>
    <source>
        <tissue evidence="10">Muscle</tissue>
    </source>
</reference>
<dbReference type="Gene3D" id="2.10.90.10">
    <property type="entry name" value="Cystine-knot cytokines"/>
    <property type="match status" value="1"/>
</dbReference>
<feature type="domain" description="TGF-beta family profile" evidence="8">
    <location>
        <begin position="281"/>
        <end position="408"/>
    </location>
</feature>
<dbReference type="GeneID" id="106458453"/>
<keyword evidence="7" id="KW-0732">Signal</keyword>
<dbReference type="RefSeq" id="XP_013773421.1">
    <property type="nucleotide sequence ID" value="XM_013917967.2"/>
</dbReference>
<protein>
    <submittedName>
        <fullName evidence="10">Bone morphogenetic protein 5-like</fullName>
    </submittedName>
</protein>
<dbReference type="Pfam" id="PF00688">
    <property type="entry name" value="TGFb_propeptide"/>
    <property type="match status" value="1"/>
</dbReference>
<dbReference type="Proteomes" id="UP000694941">
    <property type="component" value="Unplaced"/>
</dbReference>
<dbReference type="Pfam" id="PF00019">
    <property type="entry name" value="TGF_beta"/>
    <property type="match status" value="1"/>
</dbReference>
<name>A0ABM1B2F2_LIMPO</name>
<keyword evidence="3" id="KW-0964">Secreted</keyword>
<feature type="signal peptide" evidence="7">
    <location>
        <begin position="1"/>
        <end position="23"/>
    </location>
</feature>
<evidence type="ECO:0000313" key="9">
    <source>
        <dbReference type="Proteomes" id="UP000694941"/>
    </source>
</evidence>
<proteinExistence type="inferred from homology"/>
<dbReference type="Gene3D" id="2.60.120.970">
    <property type="match status" value="1"/>
</dbReference>
<evidence type="ECO:0000256" key="6">
    <source>
        <dbReference type="RuleBase" id="RU000354"/>
    </source>
</evidence>
<feature type="chain" id="PRO_5045942225" evidence="7">
    <location>
        <begin position="24"/>
        <end position="408"/>
    </location>
</feature>
<evidence type="ECO:0000256" key="2">
    <source>
        <dbReference type="ARBA" id="ARBA00006656"/>
    </source>
</evidence>
<accession>A0ABM1B2F2</accession>
<dbReference type="InterPro" id="IPR001111">
    <property type="entry name" value="TGF-b_propeptide"/>
</dbReference>
<keyword evidence="5" id="KW-1015">Disulfide bond</keyword>
<dbReference type="InterPro" id="IPR015615">
    <property type="entry name" value="TGF-beta-rel"/>
</dbReference>
<dbReference type="InterPro" id="IPR001839">
    <property type="entry name" value="TGF-b_C"/>
</dbReference>
<evidence type="ECO:0000256" key="7">
    <source>
        <dbReference type="SAM" id="SignalP"/>
    </source>
</evidence>
<dbReference type="InterPro" id="IPR029034">
    <property type="entry name" value="Cystine-knot_cytokine"/>
</dbReference>
<evidence type="ECO:0000259" key="8">
    <source>
        <dbReference type="PROSITE" id="PS51362"/>
    </source>
</evidence>
<keyword evidence="4 6" id="KW-0339">Growth factor</keyword>
<evidence type="ECO:0000256" key="3">
    <source>
        <dbReference type="ARBA" id="ARBA00022525"/>
    </source>
</evidence>
<evidence type="ECO:0000256" key="4">
    <source>
        <dbReference type="ARBA" id="ARBA00023030"/>
    </source>
</evidence>
<dbReference type="SUPFAM" id="SSF57501">
    <property type="entry name" value="Cystine-knot cytokines"/>
    <property type="match status" value="1"/>
</dbReference>
<dbReference type="PANTHER" id="PTHR11848">
    <property type="entry name" value="TGF-BETA FAMILY"/>
    <property type="match status" value="1"/>
</dbReference>
<evidence type="ECO:0000256" key="1">
    <source>
        <dbReference type="ARBA" id="ARBA00004613"/>
    </source>
</evidence>
<evidence type="ECO:0000313" key="10">
    <source>
        <dbReference type="RefSeq" id="XP_013773421.1"/>
    </source>
</evidence>
<dbReference type="InterPro" id="IPR017948">
    <property type="entry name" value="TGFb_CS"/>
</dbReference>